<dbReference type="GO" id="GO:0009231">
    <property type="term" value="P:riboflavin biosynthetic process"/>
    <property type="evidence" value="ECO:0007669"/>
    <property type="project" value="UniProtKB-KW"/>
</dbReference>
<keyword evidence="9" id="KW-0677">Repeat</keyword>
<dbReference type="Pfam" id="PF00677">
    <property type="entry name" value="Lum_binding"/>
    <property type="match status" value="2"/>
</dbReference>
<evidence type="ECO:0000256" key="5">
    <source>
        <dbReference type="ARBA" id="ARBA00012827"/>
    </source>
</evidence>
<comment type="caution">
    <text evidence="13">The sequence shown here is derived from an EMBL/GenBank/DDBJ whole genome shotgun (WGS) entry which is preliminary data.</text>
</comment>
<dbReference type="Proteomes" id="UP000198615">
    <property type="component" value="Unassembled WGS sequence"/>
</dbReference>
<feature type="repeat" description="Lumazine-binding" evidence="11">
    <location>
        <begin position="96"/>
        <end position="192"/>
    </location>
</feature>
<proteinExistence type="predicted"/>
<keyword evidence="14" id="KW-1185">Reference proteome</keyword>
<evidence type="ECO:0000256" key="6">
    <source>
        <dbReference type="ARBA" id="ARBA00013950"/>
    </source>
</evidence>
<dbReference type="PANTHER" id="PTHR21098">
    <property type="entry name" value="RIBOFLAVIN SYNTHASE ALPHA CHAIN"/>
    <property type="match status" value="1"/>
</dbReference>
<gene>
    <name evidence="13" type="ORF">SAMN05660686_00271</name>
</gene>
<keyword evidence="8" id="KW-0808">Transferase</keyword>
<dbReference type="NCBIfam" id="NF006767">
    <property type="entry name" value="PRK09289.1"/>
    <property type="match status" value="1"/>
</dbReference>
<keyword evidence="7" id="KW-0686">Riboflavin biosynthesis</keyword>
<feature type="domain" description="Lumazine-binding" evidence="12">
    <location>
        <begin position="1"/>
        <end position="95"/>
    </location>
</feature>
<dbReference type="CDD" id="cd00402">
    <property type="entry name" value="Riboflavin_synthase_like"/>
    <property type="match status" value="1"/>
</dbReference>
<evidence type="ECO:0000256" key="11">
    <source>
        <dbReference type="PROSITE-ProRule" id="PRU00524"/>
    </source>
</evidence>
<evidence type="ECO:0000256" key="1">
    <source>
        <dbReference type="ARBA" id="ARBA00000968"/>
    </source>
</evidence>
<name>A0A8G2BE72_9PROT</name>
<dbReference type="PIRSF" id="PIRSF000498">
    <property type="entry name" value="Riboflavin_syn_A"/>
    <property type="match status" value="1"/>
</dbReference>
<dbReference type="PANTHER" id="PTHR21098:SF12">
    <property type="entry name" value="RIBOFLAVIN SYNTHASE"/>
    <property type="match status" value="1"/>
</dbReference>
<dbReference type="EC" id="2.5.1.9" evidence="5 10"/>
<sequence>MFTGIITDIGRVRSVEQRGDTRFVIATGYAMDSVDIGASIACGGACLTVVEKTADSFSVDVSAETLSKTTLGTWVEGTPINLERSLTLGSELGGHLVTGHVDGMARLVAVGRDGDSHRLSVEAPEGLEGFVATKGSVCLDGVSLTVNAVQGRRFELNLIPHTWDHTTFRERSVGDNLNMEVDLLARYVARLAETGTVPVSSLISRTNGS</sequence>
<feature type="repeat" description="Lumazine-binding" evidence="11">
    <location>
        <begin position="1"/>
        <end position="95"/>
    </location>
</feature>
<protein>
    <recommendedName>
        <fullName evidence="6 10">Riboflavin synthase</fullName>
        <ecNumber evidence="5 10">2.5.1.9</ecNumber>
    </recommendedName>
</protein>
<comment type="pathway">
    <text evidence="3">Cofactor biosynthesis; riboflavin biosynthesis; riboflavin from 2-hydroxy-3-oxobutyl phosphate and 5-amino-6-(D-ribitylamino)uracil: step 2/2.</text>
</comment>
<dbReference type="FunFam" id="2.40.30.20:FF:000004">
    <property type="entry name" value="Riboflavin synthase, alpha subunit"/>
    <property type="match status" value="1"/>
</dbReference>
<evidence type="ECO:0000313" key="13">
    <source>
        <dbReference type="EMBL" id="SDF10503.1"/>
    </source>
</evidence>
<dbReference type="FunFam" id="2.40.30.20:FF:000003">
    <property type="entry name" value="Riboflavin synthase, alpha subunit"/>
    <property type="match status" value="1"/>
</dbReference>
<dbReference type="GO" id="GO:0004746">
    <property type="term" value="F:riboflavin synthase activity"/>
    <property type="evidence" value="ECO:0007669"/>
    <property type="project" value="UniProtKB-UniRule"/>
</dbReference>
<dbReference type="NCBIfam" id="TIGR00187">
    <property type="entry name" value="ribE"/>
    <property type="match status" value="1"/>
</dbReference>
<evidence type="ECO:0000256" key="10">
    <source>
        <dbReference type="NCBIfam" id="TIGR00187"/>
    </source>
</evidence>
<dbReference type="EMBL" id="FNBW01000001">
    <property type="protein sequence ID" value="SDF10503.1"/>
    <property type="molecule type" value="Genomic_DNA"/>
</dbReference>
<dbReference type="InterPro" id="IPR001783">
    <property type="entry name" value="Lumazine-bd"/>
</dbReference>
<evidence type="ECO:0000256" key="2">
    <source>
        <dbReference type="ARBA" id="ARBA00002803"/>
    </source>
</evidence>
<dbReference type="NCBIfam" id="NF009566">
    <property type="entry name" value="PRK13020.1"/>
    <property type="match status" value="1"/>
</dbReference>
<reference evidence="13 14" key="1">
    <citation type="submission" date="2016-10" db="EMBL/GenBank/DDBJ databases">
        <authorList>
            <person name="Varghese N."/>
            <person name="Submissions S."/>
        </authorList>
    </citation>
    <scope>NUCLEOTIDE SEQUENCE [LARGE SCALE GENOMIC DNA]</scope>
    <source>
        <strain evidence="13 14">DSM 18839</strain>
    </source>
</reference>
<dbReference type="InterPro" id="IPR017938">
    <property type="entry name" value="Riboflavin_synthase-like_b-brl"/>
</dbReference>
<evidence type="ECO:0000259" key="12">
    <source>
        <dbReference type="PROSITE" id="PS51177"/>
    </source>
</evidence>
<comment type="catalytic activity">
    <reaction evidence="1">
        <text>2 6,7-dimethyl-8-(1-D-ribityl)lumazine + H(+) = 5-amino-6-(D-ribitylamino)uracil + riboflavin</text>
        <dbReference type="Rhea" id="RHEA:20772"/>
        <dbReference type="ChEBI" id="CHEBI:15378"/>
        <dbReference type="ChEBI" id="CHEBI:15934"/>
        <dbReference type="ChEBI" id="CHEBI:57986"/>
        <dbReference type="ChEBI" id="CHEBI:58201"/>
        <dbReference type="EC" id="2.5.1.9"/>
    </reaction>
</comment>
<evidence type="ECO:0000256" key="9">
    <source>
        <dbReference type="ARBA" id="ARBA00022737"/>
    </source>
</evidence>
<organism evidence="13 14">
    <name type="scientific">Thalassobaculum litoreum DSM 18839</name>
    <dbReference type="NCBI Taxonomy" id="1123362"/>
    <lineage>
        <taxon>Bacteria</taxon>
        <taxon>Pseudomonadati</taxon>
        <taxon>Pseudomonadota</taxon>
        <taxon>Alphaproteobacteria</taxon>
        <taxon>Rhodospirillales</taxon>
        <taxon>Thalassobaculaceae</taxon>
        <taxon>Thalassobaculum</taxon>
    </lineage>
</organism>
<comment type="function">
    <text evidence="2">Catalyzes the dismutation of two molecules of 6,7-dimethyl-8-ribityllumazine, resulting in the formation of riboflavin and 5-amino-6-(D-ribitylamino)uracil.</text>
</comment>
<dbReference type="PROSITE" id="PS51177">
    <property type="entry name" value="LUMAZINE_BIND"/>
    <property type="match status" value="2"/>
</dbReference>
<dbReference type="AlphaFoldDB" id="A0A8G2BE72"/>
<feature type="domain" description="Lumazine-binding" evidence="12">
    <location>
        <begin position="96"/>
        <end position="192"/>
    </location>
</feature>
<dbReference type="InterPro" id="IPR023366">
    <property type="entry name" value="ATP_synth_asu-like_sf"/>
</dbReference>
<evidence type="ECO:0000313" key="14">
    <source>
        <dbReference type="Proteomes" id="UP000198615"/>
    </source>
</evidence>
<evidence type="ECO:0000256" key="4">
    <source>
        <dbReference type="ARBA" id="ARBA00011233"/>
    </source>
</evidence>
<evidence type="ECO:0000256" key="3">
    <source>
        <dbReference type="ARBA" id="ARBA00004887"/>
    </source>
</evidence>
<evidence type="ECO:0000256" key="8">
    <source>
        <dbReference type="ARBA" id="ARBA00022679"/>
    </source>
</evidence>
<dbReference type="InterPro" id="IPR026017">
    <property type="entry name" value="Lumazine-bd_dom"/>
</dbReference>
<dbReference type="Gene3D" id="2.40.30.20">
    <property type="match status" value="2"/>
</dbReference>
<comment type="subunit">
    <text evidence="4">Homotrimer.</text>
</comment>
<dbReference type="RefSeq" id="WP_093147585.1">
    <property type="nucleotide sequence ID" value="NZ_FNBW01000001.1"/>
</dbReference>
<dbReference type="OrthoDB" id="9788537at2"/>
<evidence type="ECO:0000256" key="7">
    <source>
        <dbReference type="ARBA" id="ARBA00022619"/>
    </source>
</evidence>
<accession>A0A8G2BE72</accession>
<dbReference type="SUPFAM" id="SSF63380">
    <property type="entry name" value="Riboflavin synthase domain-like"/>
    <property type="match status" value="2"/>
</dbReference>